<dbReference type="InterPro" id="IPR029014">
    <property type="entry name" value="NiFe-Hase_large"/>
</dbReference>
<evidence type="ECO:0000313" key="1">
    <source>
        <dbReference type="EMBL" id="MFD1047342.1"/>
    </source>
</evidence>
<dbReference type="PANTHER" id="PTHR42958">
    <property type="entry name" value="HYDROGENASE-2 LARGE CHAIN"/>
    <property type="match status" value="1"/>
</dbReference>
<evidence type="ECO:0000313" key="2">
    <source>
        <dbReference type="Proteomes" id="UP001597045"/>
    </source>
</evidence>
<dbReference type="PANTHER" id="PTHR42958:SF4">
    <property type="entry name" value="HYDROGENASE EXPRESSION_FORMATION PROTEIN HUPK"/>
    <property type="match status" value="1"/>
</dbReference>
<protein>
    <submittedName>
        <fullName evidence="1">Nickel-dependent hydrogenase large subunit</fullName>
    </submittedName>
</protein>
<feature type="non-terminal residue" evidence="1">
    <location>
        <position position="388"/>
    </location>
</feature>
<dbReference type="InterPro" id="IPR050867">
    <property type="entry name" value="NiFe/NiFeSe_hydrgnase_LSU"/>
</dbReference>
<dbReference type="Proteomes" id="UP001597045">
    <property type="component" value="Unassembled WGS sequence"/>
</dbReference>
<gene>
    <name evidence="1" type="ORF">ACFQ1S_18220</name>
</gene>
<dbReference type="Pfam" id="PF00374">
    <property type="entry name" value="NiFeSe_Hases"/>
    <property type="match status" value="2"/>
</dbReference>
<accession>A0ABW3M9E1</accession>
<sequence length="388" mass="44570">MTSTKRQETSGTEGRELTEMAWDPVTRIVGSLGIYTKIDFAAKEVVECHSTSSIFRGYSIFMKGKDPRDAHFITSRICGICGDNHATCSVYNQNMAYGVRPPHLGEWIINLGEAAEYMFDHNIFQENLVGVDYCEKMVAETNPGVLELANRTEAPHAGDHGYRTIGDIMRSLNPLEGEFYREALQVSRYTREMFCLMEGRHVHPSTLYPGGVGTVATVQLFTDYLTRLMRYVEFMKRVVPMHDDLFDFFYEALPGYEKVGQRRVLLGCWGSLNDPEHCDFRYETMEDWGRRMFVTPGVVVDGKLVTTSLVDINLGLRILLGHSFYEDWEDQEMFVTRDPLGNAVDRRHPWNQHTIPRPAKRDFDDKYSWTMSPRWFDGKDYLPLDTGG</sequence>
<reference evidence="2" key="1">
    <citation type="journal article" date="2019" name="Int. J. Syst. Evol. Microbiol.">
        <title>The Global Catalogue of Microorganisms (GCM) 10K type strain sequencing project: providing services to taxonomists for standard genome sequencing and annotation.</title>
        <authorList>
            <consortium name="The Broad Institute Genomics Platform"/>
            <consortium name="The Broad Institute Genome Sequencing Center for Infectious Disease"/>
            <person name="Wu L."/>
            <person name="Ma J."/>
        </authorList>
    </citation>
    <scope>NUCLEOTIDE SEQUENCE [LARGE SCALE GENOMIC DNA]</scope>
    <source>
        <strain evidence="2">JCM 31486</strain>
    </source>
</reference>
<comment type="caution">
    <text evidence="1">The sequence shown here is derived from an EMBL/GenBank/DDBJ whole genome shotgun (WGS) entry which is preliminary data.</text>
</comment>
<dbReference type="EMBL" id="JBHTIS010001029">
    <property type="protein sequence ID" value="MFD1047342.1"/>
    <property type="molecule type" value="Genomic_DNA"/>
</dbReference>
<name>A0ABW3M9E1_9PSEU</name>
<dbReference type="Gene3D" id="1.10.645.10">
    <property type="entry name" value="Cytochrome-c3 Hydrogenase, chain B"/>
    <property type="match status" value="1"/>
</dbReference>
<organism evidence="1 2">
    <name type="scientific">Kibdelosporangium lantanae</name>
    <dbReference type="NCBI Taxonomy" id="1497396"/>
    <lineage>
        <taxon>Bacteria</taxon>
        <taxon>Bacillati</taxon>
        <taxon>Actinomycetota</taxon>
        <taxon>Actinomycetes</taxon>
        <taxon>Pseudonocardiales</taxon>
        <taxon>Pseudonocardiaceae</taxon>
        <taxon>Kibdelosporangium</taxon>
    </lineage>
</organism>
<proteinExistence type="predicted"/>
<dbReference type="InterPro" id="IPR001501">
    <property type="entry name" value="Ni-dep_hyd_lsu"/>
</dbReference>
<keyword evidence="2" id="KW-1185">Reference proteome</keyword>
<dbReference type="SUPFAM" id="SSF56762">
    <property type="entry name" value="HydB/Nqo4-like"/>
    <property type="match status" value="1"/>
</dbReference>